<dbReference type="CDD" id="cd06267">
    <property type="entry name" value="PBP1_LacI_sugar_binding-like"/>
    <property type="match status" value="1"/>
</dbReference>
<evidence type="ECO:0000256" key="3">
    <source>
        <dbReference type="ARBA" id="ARBA00023163"/>
    </source>
</evidence>
<name>A0A2A9FH66_9PSEU</name>
<dbReference type="Proteomes" id="UP000243542">
    <property type="component" value="Unassembled WGS sequence"/>
</dbReference>
<evidence type="ECO:0000256" key="2">
    <source>
        <dbReference type="ARBA" id="ARBA00023125"/>
    </source>
</evidence>
<feature type="domain" description="HTH lacI-type" evidence="4">
    <location>
        <begin position="20"/>
        <end position="74"/>
    </location>
</feature>
<dbReference type="InterPro" id="IPR000843">
    <property type="entry name" value="HTH_LacI"/>
</dbReference>
<dbReference type="PANTHER" id="PTHR30146">
    <property type="entry name" value="LACI-RELATED TRANSCRIPTIONAL REPRESSOR"/>
    <property type="match status" value="1"/>
</dbReference>
<keyword evidence="6" id="KW-1185">Reference proteome</keyword>
<keyword evidence="2" id="KW-0238">DNA-binding</keyword>
<comment type="caution">
    <text evidence="5">The sequence shown here is derived from an EMBL/GenBank/DDBJ whole genome shotgun (WGS) entry which is preliminary data.</text>
</comment>
<evidence type="ECO:0000313" key="6">
    <source>
        <dbReference type="Proteomes" id="UP000243542"/>
    </source>
</evidence>
<dbReference type="GO" id="GO:0000976">
    <property type="term" value="F:transcription cis-regulatory region binding"/>
    <property type="evidence" value="ECO:0007669"/>
    <property type="project" value="TreeGrafter"/>
</dbReference>
<gene>
    <name evidence="5" type="ORF">ATK36_5477</name>
</gene>
<dbReference type="Pfam" id="PF00356">
    <property type="entry name" value="LacI"/>
    <property type="match status" value="1"/>
</dbReference>
<dbReference type="GO" id="GO:0003700">
    <property type="term" value="F:DNA-binding transcription factor activity"/>
    <property type="evidence" value="ECO:0007669"/>
    <property type="project" value="TreeGrafter"/>
</dbReference>
<dbReference type="Gene3D" id="1.10.260.40">
    <property type="entry name" value="lambda repressor-like DNA-binding domains"/>
    <property type="match status" value="1"/>
</dbReference>
<keyword evidence="1" id="KW-0805">Transcription regulation</keyword>
<dbReference type="SUPFAM" id="SSF47413">
    <property type="entry name" value="lambda repressor-like DNA-binding domains"/>
    <property type="match status" value="1"/>
</dbReference>
<dbReference type="InterPro" id="IPR028082">
    <property type="entry name" value="Peripla_BP_I"/>
</dbReference>
<keyword evidence="3" id="KW-0804">Transcription</keyword>
<sequence>MVCCDQVVQRCNLPGVGGRVTLQDVASRAGVSIKTVSNVVNDFYRVAPGTRLRVQAVIDELGYRPNLSARQLRAGRTGVIALAVPDLTARYFAELATAVIAQARRHGMTVLIELTNGERSVELAMARGLGSTLLDGVILSPLALSQADLSGKPGRVPVVLLGERDYAHTFDHVLIDNVMAAREATAHLLATGRKRVAAIGAQQGPASATAHLRLRGYREAVQAAGTPELVAPAAQFSPQAGSDAMRRLLALPEPPDAVFCFSDMLALGALRAAHEAGVRVPQDLAVVGFDDTEEGRYGVPSLTSVSPDKPEIARQAVALLADRIETDGPARKPVRTEVGYELVVRESSAPARTAKGTL</sequence>
<dbReference type="SMART" id="SM00354">
    <property type="entry name" value="HTH_LACI"/>
    <property type="match status" value="1"/>
</dbReference>
<dbReference type="AlphaFoldDB" id="A0A2A9FH66"/>
<proteinExistence type="predicted"/>
<dbReference type="InterPro" id="IPR046335">
    <property type="entry name" value="LacI/GalR-like_sensor"/>
</dbReference>
<accession>A0A2A9FH66</accession>
<protein>
    <submittedName>
        <fullName evidence="5">LacI family transcriptional regulator</fullName>
    </submittedName>
</protein>
<dbReference type="SUPFAM" id="SSF53822">
    <property type="entry name" value="Periplasmic binding protein-like I"/>
    <property type="match status" value="1"/>
</dbReference>
<evidence type="ECO:0000259" key="4">
    <source>
        <dbReference type="PROSITE" id="PS50932"/>
    </source>
</evidence>
<organism evidence="5 6">
    <name type="scientific">Amycolatopsis sulphurea</name>
    <dbReference type="NCBI Taxonomy" id="76022"/>
    <lineage>
        <taxon>Bacteria</taxon>
        <taxon>Bacillati</taxon>
        <taxon>Actinomycetota</taxon>
        <taxon>Actinomycetes</taxon>
        <taxon>Pseudonocardiales</taxon>
        <taxon>Pseudonocardiaceae</taxon>
        <taxon>Amycolatopsis</taxon>
    </lineage>
</organism>
<dbReference type="Pfam" id="PF13377">
    <property type="entry name" value="Peripla_BP_3"/>
    <property type="match status" value="1"/>
</dbReference>
<dbReference type="InterPro" id="IPR010982">
    <property type="entry name" value="Lambda_DNA-bd_dom_sf"/>
</dbReference>
<dbReference type="PANTHER" id="PTHR30146:SF153">
    <property type="entry name" value="LACTOSE OPERON REPRESSOR"/>
    <property type="match status" value="1"/>
</dbReference>
<evidence type="ECO:0000256" key="1">
    <source>
        <dbReference type="ARBA" id="ARBA00023015"/>
    </source>
</evidence>
<dbReference type="Gene3D" id="3.40.50.2300">
    <property type="match status" value="2"/>
</dbReference>
<evidence type="ECO:0000313" key="5">
    <source>
        <dbReference type="EMBL" id="PFG50263.1"/>
    </source>
</evidence>
<dbReference type="PROSITE" id="PS00356">
    <property type="entry name" value="HTH_LACI_1"/>
    <property type="match status" value="1"/>
</dbReference>
<dbReference type="EMBL" id="PDJK01000002">
    <property type="protein sequence ID" value="PFG50263.1"/>
    <property type="molecule type" value="Genomic_DNA"/>
</dbReference>
<dbReference type="CDD" id="cd01392">
    <property type="entry name" value="HTH_LacI"/>
    <property type="match status" value="1"/>
</dbReference>
<reference evidence="5 6" key="1">
    <citation type="submission" date="2017-10" db="EMBL/GenBank/DDBJ databases">
        <title>Sequencing the genomes of 1000 actinobacteria strains.</title>
        <authorList>
            <person name="Klenk H.-P."/>
        </authorList>
    </citation>
    <scope>NUCLEOTIDE SEQUENCE [LARGE SCALE GENOMIC DNA]</scope>
    <source>
        <strain evidence="5 6">DSM 46092</strain>
    </source>
</reference>
<dbReference type="PROSITE" id="PS50932">
    <property type="entry name" value="HTH_LACI_2"/>
    <property type="match status" value="1"/>
</dbReference>